<dbReference type="RefSeq" id="WP_062445226.1">
    <property type="nucleotide sequence ID" value="NZ_BMCJ01000001.1"/>
</dbReference>
<keyword evidence="1" id="KW-1133">Transmembrane helix</keyword>
<dbReference type="InterPro" id="IPR038750">
    <property type="entry name" value="YczE/YyaS-like"/>
</dbReference>
<feature type="transmembrane region" description="Helical" evidence="1">
    <location>
        <begin position="43"/>
        <end position="65"/>
    </location>
</feature>
<sequence>MLYRTAVYMLGIFVNFFGVALIIKAALGAGFWTALFVGLSDRFGFTVGIWYGIFQLAFIFLNGWLMKQKPEFRALLPLVLESLVLDFWLEVVFKNMSLTSAPFLIQLLTVIAGVSFTALGVAIYILPQLPRAPVDQLFLVIANKFNISLLVSQTAIAVTTSTSALLIGGPVGLGTIMGTIGAGPLIQYFYTKGYPIYYLYHPQYQSRYEPLA</sequence>
<feature type="transmembrane region" description="Helical" evidence="1">
    <location>
        <begin position="137"/>
        <end position="158"/>
    </location>
</feature>
<protein>
    <recommendedName>
        <fullName evidence="4">Membrane protein YczE</fullName>
    </recommendedName>
</protein>
<feature type="transmembrane region" description="Helical" evidence="1">
    <location>
        <begin position="12"/>
        <end position="37"/>
    </location>
</feature>
<proteinExistence type="predicted"/>
<evidence type="ECO:0000313" key="2">
    <source>
        <dbReference type="EMBL" id="GGC78299.1"/>
    </source>
</evidence>
<keyword evidence="1" id="KW-0812">Transmembrane</keyword>
<feature type="transmembrane region" description="Helical" evidence="1">
    <location>
        <begin position="103"/>
        <end position="125"/>
    </location>
</feature>
<reference evidence="3" key="1">
    <citation type="journal article" date="2019" name="Int. J. Syst. Evol. Microbiol.">
        <title>The Global Catalogue of Microorganisms (GCM) 10K type strain sequencing project: providing services to taxonomists for standard genome sequencing and annotation.</title>
        <authorList>
            <consortium name="The Broad Institute Genomics Platform"/>
            <consortium name="The Broad Institute Genome Sequencing Center for Infectious Disease"/>
            <person name="Wu L."/>
            <person name="Ma J."/>
        </authorList>
    </citation>
    <scope>NUCLEOTIDE SEQUENCE [LARGE SCALE GENOMIC DNA]</scope>
    <source>
        <strain evidence="3">CCM 7282</strain>
    </source>
</reference>
<dbReference type="PANTHER" id="PTHR40078">
    <property type="entry name" value="INTEGRAL MEMBRANE PROTEIN-RELATED"/>
    <property type="match status" value="1"/>
</dbReference>
<accession>A0ABQ1NJE5</accession>
<evidence type="ECO:0000313" key="3">
    <source>
        <dbReference type="Proteomes" id="UP000619534"/>
    </source>
</evidence>
<evidence type="ECO:0008006" key="4">
    <source>
        <dbReference type="Google" id="ProtNLM"/>
    </source>
</evidence>
<dbReference type="Proteomes" id="UP000619534">
    <property type="component" value="Unassembled WGS sequence"/>
</dbReference>
<feature type="transmembrane region" description="Helical" evidence="1">
    <location>
        <begin position="164"/>
        <end position="190"/>
    </location>
</feature>
<organism evidence="2 3">
    <name type="scientific">Thalassobacillus devorans</name>
    <dbReference type="NCBI Taxonomy" id="279813"/>
    <lineage>
        <taxon>Bacteria</taxon>
        <taxon>Bacillati</taxon>
        <taxon>Bacillota</taxon>
        <taxon>Bacilli</taxon>
        <taxon>Bacillales</taxon>
        <taxon>Bacillaceae</taxon>
        <taxon>Thalassobacillus</taxon>
    </lineage>
</organism>
<keyword evidence="1" id="KW-0472">Membrane</keyword>
<dbReference type="Pfam" id="PF19700">
    <property type="entry name" value="DUF6198"/>
    <property type="match status" value="1"/>
</dbReference>
<keyword evidence="3" id="KW-1185">Reference proteome</keyword>
<dbReference type="PANTHER" id="PTHR40078:SF1">
    <property type="entry name" value="INTEGRAL MEMBRANE PROTEIN"/>
    <property type="match status" value="1"/>
</dbReference>
<comment type="caution">
    <text evidence="2">The sequence shown here is derived from an EMBL/GenBank/DDBJ whole genome shotgun (WGS) entry which is preliminary data.</text>
</comment>
<evidence type="ECO:0000256" key="1">
    <source>
        <dbReference type="SAM" id="Phobius"/>
    </source>
</evidence>
<gene>
    <name evidence="2" type="primary">yyaS</name>
    <name evidence="2" type="ORF">GCM10007216_06030</name>
</gene>
<dbReference type="EMBL" id="BMCJ01000001">
    <property type="protein sequence ID" value="GGC78299.1"/>
    <property type="molecule type" value="Genomic_DNA"/>
</dbReference>
<name>A0ABQ1NJE5_9BACI</name>